<keyword evidence="2" id="KW-1185">Reference proteome</keyword>
<comment type="caution">
    <text evidence="1">The sequence shown here is derived from an EMBL/GenBank/DDBJ whole genome shotgun (WGS) entry which is preliminary data.</text>
</comment>
<proteinExistence type="predicted"/>
<sequence length="146" mass="14548">MGAIVTGGRGLPFFPSGMTKNGNSSALPNTFTKVTAWTADTGTYPGSSVVSDNLVVQGPKSGATISASIVIANSSSAQNAQIQLKIGSTIIATSTATSVPTFGSATLTCSGPADVALGDQITLEAKSTSGFNLTVSGGVNTWVRCT</sequence>
<dbReference type="RefSeq" id="WP_378547882.1">
    <property type="nucleotide sequence ID" value="NZ_JBHSBA010000003.1"/>
</dbReference>
<protein>
    <submittedName>
        <fullName evidence="1">Uncharacterized protein</fullName>
    </submittedName>
</protein>
<reference evidence="2" key="1">
    <citation type="journal article" date="2019" name="Int. J. Syst. Evol. Microbiol.">
        <title>The Global Catalogue of Microorganisms (GCM) 10K type strain sequencing project: providing services to taxonomists for standard genome sequencing and annotation.</title>
        <authorList>
            <consortium name="The Broad Institute Genomics Platform"/>
            <consortium name="The Broad Institute Genome Sequencing Center for Infectious Disease"/>
            <person name="Wu L."/>
            <person name="Ma J."/>
        </authorList>
    </citation>
    <scope>NUCLEOTIDE SEQUENCE [LARGE SCALE GENOMIC DNA]</scope>
    <source>
        <strain evidence="2">CGMCC 4.7204</strain>
    </source>
</reference>
<name>A0ABV8L2G6_9NOCA</name>
<organism evidence="1 2">
    <name type="scientific">Nocardia rhizosphaerae</name>
    <dbReference type="NCBI Taxonomy" id="1691571"/>
    <lineage>
        <taxon>Bacteria</taxon>
        <taxon>Bacillati</taxon>
        <taxon>Actinomycetota</taxon>
        <taxon>Actinomycetes</taxon>
        <taxon>Mycobacteriales</taxon>
        <taxon>Nocardiaceae</taxon>
        <taxon>Nocardia</taxon>
    </lineage>
</organism>
<dbReference type="EMBL" id="JBHSBA010000003">
    <property type="protein sequence ID" value="MFC4124950.1"/>
    <property type="molecule type" value="Genomic_DNA"/>
</dbReference>
<accession>A0ABV8L2G6</accession>
<gene>
    <name evidence="1" type="ORF">ACFOW8_08430</name>
</gene>
<evidence type="ECO:0000313" key="1">
    <source>
        <dbReference type="EMBL" id="MFC4124950.1"/>
    </source>
</evidence>
<dbReference type="Proteomes" id="UP001595767">
    <property type="component" value="Unassembled WGS sequence"/>
</dbReference>
<evidence type="ECO:0000313" key="2">
    <source>
        <dbReference type="Proteomes" id="UP001595767"/>
    </source>
</evidence>